<accession>X1R4A6</accession>
<protein>
    <submittedName>
        <fullName evidence="1">Uncharacterized protein</fullName>
    </submittedName>
</protein>
<name>X1R4A6_9ZZZZ</name>
<reference evidence="1" key="1">
    <citation type="journal article" date="2014" name="Front. Microbiol.">
        <title>High frequency of phylogenetically diverse reductive dehalogenase-homologous genes in deep subseafloor sedimentary metagenomes.</title>
        <authorList>
            <person name="Kawai M."/>
            <person name="Futagami T."/>
            <person name="Toyoda A."/>
            <person name="Takaki Y."/>
            <person name="Nishi S."/>
            <person name="Hori S."/>
            <person name="Arai W."/>
            <person name="Tsubouchi T."/>
            <person name="Morono Y."/>
            <person name="Uchiyama I."/>
            <person name="Ito T."/>
            <person name="Fujiyama A."/>
            <person name="Inagaki F."/>
            <person name="Takami H."/>
        </authorList>
    </citation>
    <scope>NUCLEOTIDE SEQUENCE</scope>
    <source>
        <strain evidence="1">Expedition CK06-06</strain>
    </source>
</reference>
<sequence length="56" mass="6625">MSDMPDYTHAVYTSVKNTWQDAENLDDEHGYVTYIWIPEETRMCSKYSLFQSLNLS</sequence>
<organism evidence="1">
    <name type="scientific">marine sediment metagenome</name>
    <dbReference type="NCBI Taxonomy" id="412755"/>
    <lineage>
        <taxon>unclassified sequences</taxon>
        <taxon>metagenomes</taxon>
        <taxon>ecological metagenomes</taxon>
    </lineage>
</organism>
<proteinExistence type="predicted"/>
<comment type="caution">
    <text evidence="1">The sequence shown here is derived from an EMBL/GenBank/DDBJ whole genome shotgun (WGS) entry which is preliminary data.</text>
</comment>
<dbReference type="AlphaFoldDB" id="X1R4A6"/>
<gene>
    <name evidence="1" type="ORF">S12H4_22426</name>
</gene>
<dbReference type="EMBL" id="BARW01011693">
    <property type="protein sequence ID" value="GAI75557.1"/>
    <property type="molecule type" value="Genomic_DNA"/>
</dbReference>
<evidence type="ECO:0000313" key="1">
    <source>
        <dbReference type="EMBL" id="GAI75557.1"/>
    </source>
</evidence>